<accession>A0A6B0TQ42</accession>
<evidence type="ECO:0000259" key="2">
    <source>
        <dbReference type="Pfam" id="PF08327"/>
    </source>
</evidence>
<evidence type="ECO:0000313" key="3">
    <source>
        <dbReference type="EMBL" id="MXU64799.1"/>
    </source>
</evidence>
<feature type="domain" description="Activator of Hsp90 ATPase homologue 1/2-like C-terminal" evidence="2">
    <location>
        <begin position="16"/>
        <end position="145"/>
    </location>
</feature>
<keyword evidence="4" id="KW-1185">Reference proteome</keyword>
<dbReference type="Pfam" id="PF08327">
    <property type="entry name" value="AHSA1"/>
    <property type="match status" value="1"/>
</dbReference>
<protein>
    <recommendedName>
        <fullName evidence="2">Activator of Hsp90 ATPase homologue 1/2-like C-terminal domain-containing protein</fullName>
    </recommendedName>
</protein>
<dbReference type="RefSeq" id="WP_160852513.1">
    <property type="nucleotide sequence ID" value="NZ_WUWG01000001.1"/>
</dbReference>
<gene>
    <name evidence="3" type="ORF">GSH16_05030</name>
</gene>
<sequence>MPAPAHATVTVARNFDHPVDRLFAHWTSPATRARWEAGPDTGMRYAGFDTRPGGVETVHITHEGKGVGHMVQRIHVVDPPRLLAVSVEGHFGGAVTMMMQLTVRFSAHKGGSRLEAVTQATDLGGRDPGEQQEQGWAWLLDRFEADIAEHGLAPANPEDRT</sequence>
<dbReference type="InterPro" id="IPR013538">
    <property type="entry name" value="ASHA1/2-like_C"/>
</dbReference>
<organism evidence="3 4">
    <name type="scientific">Oceanomicrobium pacificus</name>
    <dbReference type="NCBI Taxonomy" id="2692916"/>
    <lineage>
        <taxon>Bacteria</taxon>
        <taxon>Pseudomonadati</taxon>
        <taxon>Pseudomonadota</taxon>
        <taxon>Alphaproteobacteria</taxon>
        <taxon>Rhodobacterales</taxon>
        <taxon>Paracoccaceae</taxon>
        <taxon>Oceanomicrobium</taxon>
    </lineage>
</organism>
<reference evidence="3 4" key="1">
    <citation type="submission" date="2019-12" db="EMBL/GenBank/DDBJ databases">
        <title>Strain KN286 was isolated from seawater, which was collected from Caroline Seamount in the tropical western Pacific.</title>
        <authorList>
            <person name="Wang Q."/>
        </authorList>
    </citation>
    <scope>NUCLEOTIDE SEQUENCE [LARGE SCALE GENOMIC DNA]</scope>
    <source>
        <strain evidence="3 4">KN286</strain>
    </source>
</reference>
<evidence type="ECO:0000313" key="4">
    <source>
        <dbReference type="Proteomes" id="UP000436016"/>
    </source>
</evidence>
<dbReference type="InterPro" id="IPR023393">
    <property type="entry name" value="START-like_dom_sf"/>
</dbReference>
<proteinExistence type="inferred from homology"/>
<evidence type="ECO:0000256" key="1">
    <source>
        <dbReference type="ARBA" id="ARBA00006817"/>
    </source>
</evidence>
<dbReference type="SUPFAM" id="SSF55961">
    <property type="entry name" value="Bet v1-like"/>
    <property type="match status" value="1"/>
</dbReference>
<dbReference type="EMBL" id="WUWG01000001">
    <property type="protein sequence ID" value="MXU64799.1"/>
    <property type="molecule type" value="Genomic_DNA"/>
</dbReference>
<name>A0A6B0TQ42_9RHOB</name>
<dbReference type="Proteomes" id="UP000436016">
    <property type="component" value="Unassembled WGS sequence"/>
</dbReference>
<comment type="caution">
    <text evidence="3">The sequence shown here is derived from an EMBL/GenBank/DDBJ whole genome shotgun (WGS) entry which is preliminary data.</text>
</comment>
<dbReference type="Gene3D" id="3.30.530.20">
    <property type="match status" value="1"/>
</dbReference>
<dbReference type="AlphaFoldDB" id="A0A6B0TQ42"/>
<comment type="similarity">
    <text evidence="1">Belongs to the AHA1 family.</text>
</comment>